<protein>
    <submittedName>
        <fullName evidence="1">Uncharacterized protein</fullName>
    </submittedName>
</protein>
<reference evidence="1" key="1">
    <citation type="journal article" date="2020" name="Stud. Mycol.">
        <title>101 Dothideomycetes genomes: a test case for predicting lifestyles and emergence of pathogens.</title>
        <authorList>
            <person name="Haridas S."/>
            <person name="Albert R."/>
            <person name="Binder M."/>
            <person name="Bloem J."/>
            <person name="Labutti K."/>
            <person name="Salamov A."/>
            <person name="Andreopoulos B."/>
            <person name="Baker S."/>
            <person name="Barry K."/>
            <person name="Bills G."/>
            <person name="Bluhm B."/>
            <person name="Cannon C."/>
            <person name="Castanera R."/>
            <person name="Culley D."/>
            <person name="Daum C."/>
            <person name="Ezra D."/>
            <person name="Gonzalez J."/>
            <person name="Henrissat B."/>
            <person name="Kuo A."/>
            <person name="Liang C."/>
            <person name="Lipzen A."/>
            <person name="Lutzoni F."/>
            <person name="Magnuson J."/>
            <person name="Mondo S."/>
            <person name="Nolan M."/>
            <person name="Ohm R."/>
            <person name="Pangilinan J."/>
            <person name="Park H.-J."/>
            <person name="Ramirez L."/>
            <person name="Alfaro M."/>
            <person name="Sun H."/>
            <person name="Tritt A."/>
            <person name="Yoshinaga Y."/>
            <person name="Zwiers L.-H."/>
            <person name="Turgeon B."/>
            <person name="Goodwin S."/>
            <person name="Spatafora J."/>
            <person name="Crous P."/>
            <person name="Grigoriev I."/>
        </authorList>
    </citation>
    <scope>NUCLEOTIDE SEQUENCE</scope>
    <source>
        <strain evidence="1">CBS 279.74</strain>
    </source>
</reference>
<proteinExistence type="predicted"/>
<dbReference type="Proteomes" id="UP000799428">
    <property type="component" value="Unassembled WGS sequence"/>
</dbReference>
<dbReference type="EMBL" id="MU005772">
    <property type="protein sequence ID" value="KAF2708116.1"/>
    <property type="molecule type" value="Genomic_DNA"/>
</dbReference>
<evidence type="ECO:0000313" key="2">
    <source>
        <dbReference type="Proteomes" id="UP000799428"/>
    </source>
</evidence>
<name>A0A6G1K5G2_9PLEO</name>
<sequence length="82" mass="8758">MFLLAANFSLPAAPSLSTYSSSAPGNRSSHQQLYRTKFKYVLDAVSVHCGGILYSHAPNGLTGAQSATEIWVVPVSIEFKAV</sequence>
<accession>A0A6G1K5G2</accession>
<evidence type="ECO:0000313" key="1">
    <source>
        <dbReference type="EMBL" id="KAF2708116.1"/>
    </source>
</evidence>
<keyword evidence="2" id="KW-1185">Reference proteome</keyword>
<organism evidence="1 2">
    <name type="scientific">Pleomassaria siparia CBS 279.74</name>
    <dbReference type="NCBI Taxonomy" id="1314801"/>
    <lineage>
        <taxon>Eukaryota</taxon>
        <taxon>Fungi</taxon>
        <taxon>Dikarya</taxon>
        <taxon>Ascomycota</taxon>
        <taxon>Pezizomycotina</taxon>
        <taxon>Dothideomycetes</taxon>
        <taxon>Pleosporomycetidae</taxon>
        <taxon>Pleosporales</taxon>
        <taxon>Pleomassariaceae</taxon>
        <taxon>Pleomassaria</taxon>
    </lineage>
</organism>
<dbReference type="AlphaFoldDB" id="A0A6G1K5G2"/>
<gene>
    <name evidence="1" type="ORF">K504DRAFT_503308</name>
</gene>